<keyword evidence="1" id="KW-0812">Transmembrane</keyword>
<reference evidence="2" key="2">
    <citation type="journal article" date="2015" name="Data Brief">
        <title>Shoot transcriptome of the giant reed, Arundo donax.</title>
        <authorList>
            <person name="Barrero R.A."/>
            <person name="Guerrero F.D."/>
            <person name="Moolhuijzen P."/>
            <person name="Goolsby J.A."/>
            <person name="Tidwell J."/>
            <person name="Bellgard S.E."/>
            <person name="Bellgard M.I."/>
        </authorList>
    </citation>
    <scope>NUCLEOTIDE SEQUENCE</scope>
    <source>
        <tissue evidence="2">Shoot tissue taken approximately 20 cm above the soil surface</tissue>
    </source>
</reference>
<organism evidence="2">
    <name type="scientific">Arundo donax</name>
    <name type="common">Giant reed</name>
    <name type="synonym">Donax arundinaceus</name>
    <dbReference type="NCBI Taxonomy" id="35708"/>
    <lineage>
        <taxon>Eukaryota</taxon>
        <taxon>Viridiplantae</taxon>
        <taxon>Streptophyta</taxon>
        <taxon>Embryophyta</taxon>
        <taxon>Tracheophyta</taxon>
        <taxon>Spermatophyta</taxon>
        <taxon>Magnoliopsida</taxon>
        <taxon>Liliopsida</taxon>
        <taxon>Poales</taxon>
        <taxon>Poaceae</taxon>
        <taxon>PACMAD clade</taxon>
        <taxon>Arundinoideae</taxon>
        <taxon>Arundineae</taxon>
        <taxon>Arundo</taxon>
    </lineage>
</organism>
<dbReference type="EMBL" id="GBRH01178679">
    <property type="protein sequence ID" value="JAE19217.1"/>
    <property type="molecule type" value="Transcribed_RNA"/>
</dbReference>
<protein>
    <submittedName>
        <fullName evidence="2">Uncharacterized protein</fullName>
    </submittedName>
</protein>
<keyword evidence="1" id="KW-1133">Transmembrane helix</keyword>
<evidence type="ECO:0000313" key="2">
    <source>
        <dbReference type="EMBL" id="JAE19217.1"/>
    </source>
</evidence>
<sequence>MFYFVILIVLFVWMLGVLFQNVFMLLEGLCCILVEKRKSTSMHEKCFSNIWLYHQIAVLLLCQRLTQHVFLYFS</sequence>
<accession>A0A0A9G3Z0</accession>
<name>A0A0A9G3Z0_ARUDO</name>
<evidence type="ECO:0000256" key="1">
    <source>
        <dbReference type="SAM" id="Phobius"/>
    </source>
</evidence>
<keyword evidence="1" id="KW-0472">Membrane</keyword>
<proteinExistence type="predicted"/>
<feature type="transmembrane region" description="Helical" evidence="1">
    <location>
        <begin position="6"/>
        <end position="34"/>
    </location>
</feature>
<reference evidence="2" key="1">
    <citation type="submission" date="2014-09" db="EMBL/GenBank/DDBJ databases">
        <authorList>
            <person name="Magalhaes I.L.F."/>
            <person name="Oliveira U."/>
            <person name="Santos F.R."/>
            <person name="Vidigal T.H.D.A."/>
            <person name="Brescovit A.D."/>
            <person name="Santos A.J."/>
        </authorList>
    </citation>
    <scope>NUCLEOTIDE SEQUENCE</scope>
    <source>
        <tissue evidence="2">Shoot tissue taken approximately 20 cm above the soil surface</tissue>
    </source>
</reference>
<dbReference type="AlphaFoldDB" id="A0A0A9G3Z0"/>